<accession>A0A815WTS5</accession>
<evidence type="ECO:0000313" key="1">
    <source>
        <dbReference type="EMBL" id="CAF1548489.1"/>
    </source>
</evidence>
<comment type="caution">
    <text evidence="1">The sequence shown here is derived from an EMBL/GenBank/DDBJ whole genome shotgun (WGS) entry which is preliminary data.</text>
</comment>
<proteinExistence type="predicted"/>
<dbReference type="Proteomes" id="UP000663889">
    <property type="component" value="Unassembled WGS sequence"/>
</dbReference>
<sequence>YESTLFNDETWSCLQLTNIRILSLELSTDYRFLSMVPKFEHLWSLNVVIPTDTYQSQLQALLDRAPHLYSLSFNLWATSTMPPYQYTSTSIHRLNLRGVDQYRRQHCYNSEQCMELSRSPLAIQCRVLIIKVEQLKCIVELINFMNNLRTLDVMYEHDTHSNRYDLVELLRKHLPSTWTVTRLRYGNFIIQS</sequence>
<evidence type="ECO:0000313" key="2">
    <source>
        <dbReference type="Proteomes" id="UP000663889"/>
    </source>
</evidence>
<protein>
    <submittedName>
        <fullName evidence="1">Uncharacterized protein</fullName>
    </submittedName>
</protein>
<feature type="non-terminal residue" evidence="1">
    <location>
        <position position="1"/>
    </location>
</feature>
<name>A0A815WTS5_9BILA</name>
<organism evidence="1 2">
    <name type="scientific">Rotaria sordida</name>
    <dbReference type="NCBI Taxonomy" id="392033"/>
    <lineage>
        <taxon>Eukaryota</taxon>
        <taxon>Metazoa</taxon>
        <taxon>Spiralia</taxon>
        <taxon>Gnathifera</taxon>
        <taxon>Rotifera</taxon>
        <taxon>Eurotatoria</taxon>
        <taxon>Bdelloidea</taxon>
        <taxon>Philodinida</taxon>
        <taxon>Philodinidae</taxon>
        <taxon>Rotaria</taxon>
    </lineage>
</organism>
<reference evidence="1" key="1">
    <citation type="submission" date="2021-02" db="EMBL/GenBank/DDBJ databases">
        <authorList>
            <person name="Nowell W R."/>
        </authorList>
    </citation>
    <scope>NUCLEOTIDE SEQUENCE</scope>
</reference>
<gene>
    <name evidence="1" type="ORF">SEV965_LOCUS38558</name>
</gene>
<dbReference type="AlphaFoldDB" id="A0A815WTS5"/>
<dbReference type="EMBL" id="CAJNOU010009721">
    <property type="protein sequence ID" value="CAF1548489.1"/>
    <property type="molecule type" value="Genomic_DNA"/>
</dbReference>